<evidence type="ECO:0000313" key="12">
    <source>
        <dbReference type="EMBL" id="PTX46929.1"/>
    </source>
</evidence>
<dbReference type="Proteomes" id="UP000244069">
    <property type="component" value="Unassembled WGS sequence"/>
</dbReference>
<evidence type="ECO:0000256" key="4">
    <source>
        <dbReference type="ARBA" id="ARBA00023110"/>
    </source>
</evidence>
<evidence type="ECO:0000256" key="7">
    <source>
        <dbReference type="ARBA" id="ARBA00030642"/>
    </source>
</evidence>
<dbReference type="SUPFAM" id="SSF109998">
    <property type="entry name" value="Triger factor/SurA peptide-binding domain-like"/>
    <property type="match status" value="1"/>
</dbReference>
<dbReference type="InterPro" id="IPR050280">
    <property type="entry name" value="OMP_Chaperone_SurA"/>
</dbReference>
<evidence type="ECO:0000256" key="5">
    <source>
        <dbReference type="ARBA" id="ARBA00023186"/>
    </source>
</evidence>
<dbReference type="Pfam" id="PF00639">
    <property type="entry name" value="Rotamase"/>
    <property type="match status" value="1"/>
</dbReference>
<feature type="domain" description="PpiC" evidence="11">
    <location>
        <begin position="176"/>
        <end position="272"/>
    </location>
</feature>
<dbReference type="InterPro" id="IPR027304">
    <property type="entry name" value="Trigger_fact/SurA_dom_sf"/>
</dbReference>
<evidence type="ECO:0000256" key="8">
    <source>
        <dbReference type="ARBA" id="ARBA00031484"/>
    </source>
</evidence>
<dbReference type="Gene3D" id="1.10.4030.10">
    <property type="entry name" value="Porin chaperone SurA, peptide-binding domain"/>
    <property type="match status" value="1"/>
</dbReference>
<sequence>MSAMIRHALCAMAATAALTAGTATATLLGTAVPASAQQGLFSPAITVNDRVITGYELQQRARMLTLLNAPGNPEDLAREQLIDDRLRMQAAGEMGIEVTEEEIAEGMAEFASRADLSAEQFNQALQQGGVAIETFRDFVRAGIAWRQVVQGRFGGQAQVGEAEIDRALTPQGGSSDVRVLLSELIMPIQQGNADEVRARAQRISQLTSTSQFSSAARQYSATASRENGGRLPWRNLSELPAQLRPILLGLSPGEVTDPLPLEGAVALFQLRDIEEAGYTAPEITGVEYAAYFMPGGRSPESLARARVLEQRVDRCDDLYGVAKGQPAEVLRRESVPVGDLPTDMAIELSKLDPGEVSTAITRNDGQTLMFLMLCGRSTGAGAGDGEQDRSQVAMSLRNQRLSTLADGYLAQLRSDARIVDQ</sequence>
<dbReference type="GO" id="GO:0003755">
    <property type="term" value="F:peptidyl-prolyl cis-trans isomerase activity"/>
    <property type="evidence" value="ECO:0007669"/>
    <property type="project" value="UniProtKB-KW"/>
</dbReference>
<proteinExistence type="predicted"/>
<dbReference type="InterPro" id="IPR000297">
    <property type="entry name" value="PPIase_PpiC"/>
</dbReference>
<dbReference type="SUPFAM" id="SSF54534">
    <property type="entry name" value="FKBP-like"/>
    <property type="match status" value="1"/>
</dbReference>
<keyword evidence="4 9" id="KW-0697">Rotamase</keyword>
<evidence type="ECO:0000256" key="9">
    <source>
        <dbReference type="PROSITE-ProRule" id="PRU00278"/>
    </source>
</evidence>
<protein>
    <recommendedName>
        <fullName evidence="1">Parvulin-like PPIase</fullName>
    </recommendedName>
    <alternativeName>
        <fullName evidence="7">Peptidyl-prolyl cis-trans isomerase plp</fullName>
    </alternativeName>
    <alternativeName>
        <fullName evidence="8">Rotamase plp</fullName>
    </alternativeName>
</protein>
<feature type="chain" id="PRO_5015611920" description="Parvulin-like PPIase" evidence="10">
    <location>
        <begin position="26"/>
        <end position="421"/>
    </location>
</feature>
<dbReference type="EMBL" id="QBKN01000014">
    <property type="protein sequence ID" value="PTX46929.1"/>
    <property type="molecule type" value="Genomic_DNA"/>
</dbReference>
<feature type="signal peptide" evidence="10">
    <location>
        <begin position="1"/>
        <end position="25"/>
    </location>
</feature>
<dbReference type="Gene3D" id="3.10.50.40">
    <property type="match status" value="1"/>
</dbReference>
<dbReference type="Pfam" id="PF09312">
    <property type="entry name" value="SurA_N"/>
    <property type="match status" value="1"/>
</dbReference>
<evidence type="ECO:0000313" key="13">
    <source>
        <dbReference type="Proteomes" id="UP000244069"/>
    </source>
</evidence>
<evidence type="ECO:0000256" key="2">
    <source>
        <dbReference type="ARBA" id="ARBA00022729"/>
    </source>
</evidence>
<evidence type="ECO:0000259" key="11">
    <source>
        <dbReference type="PROSITE" id="PS50198"/>
    </source>
</evidence>
<evidence type="ECO:0000256" key="6">
    <source>
        <dbReference type="ARBA" id="ARBA00023235"/>
    </source>
</evidence>
<reference evidence="12 13" key="1">
    <citation type="submission" date="2018-04" db="EMBL/GenBank/DDBJ databases">
        <title>Genomic Encyclopedia of Archaeal and Bacterial Type Strains, Phase II (KMG-II): from individual species to whole genera.</title>
        <authorList>
            <person name="Goeker M."/>
        </authorList>
    </citation>
    <scope>NUCLEOTIDE SEQUENCE [LARGE SCALE GENOMIC DNA]</scope>
    <source>
        <strain evidence="12 13">DSM 29329</strain>
    </source>
</reference>
<name>A0A2T6ASY9_9RHOB</name>
<dbReference type="AlphaFoldDB" id="A0A2T6ASY9"/>
<keyword evidence="3" id="KW-0574">Periplasm</keyword>
<accession>A0A2T6ASY9</accession>
<evidence type="ECO:0000256" key="10">
    <source>
        <dbReference type="SAM" id="SignalP"/>
    </source>
</evidence>
<dbReference type="PROSITE" id="PS50198">
    <property type="entry name" value="PPIC_PPIASE_2"/>
    <property type="match status" value="1"/>
</dbReference>
<organism evidence="12 13">
    <name type="scientific">Allosediminivita pacifica</name>
    <dbReference type="NCBI Taxonomy" id="1267769"/>
    <lineage>
        <taxon>Bacteria</taxon>
        <taxon>Pseudomonadati</taxon>
        <taxon>Pseudomonadota</taxon>
        <taxon>Alphaproteobacteria</taxon>
        <taxon>Rhodobacterales</taxon>
        <taxon>Paracoccaceae</taxon>
        <taxon>Allosediminivita</taxon>
    </lineage>
</organism>
<keyword evidence="6 9" id="KW-0413">Isomerase</keyword>
<keyword evidence="2 10" id="KW-0732">Signal</keyword>
<gene>
    <name evidence="12" type="ORF">C8N44_11471</name>
</gene>
<dbReference type="InterPro" id="IPR015391">
    <property type="entry name" value="SurA_N"/>
</dbReference>
<evidence type="ECO:0000256" key="1">
    <source>
        <dbReference type="ARBA" id="ARBA00018370"/>
    </source>
</evidence>
<evidence type="ECO:0000256" key="3">
    <source>
        <dbReference type="ARBA" id="ARBA00022764"/>
    </source>
</evidence>
<dbReference type="PANTHER" id="PTHR47637">
    <property type="entry name" value="CHAPERONE SURA"/>
    <property type="match status" value="1"/>
</dbReference>
<keyword evidence="13" id="KW-1185">Reference proteome</keyword>
<dbReference type="RefSeq" id="WP_244641071.1">
    <property type="nucleotide sequence ID" value="NZ_BMEZ01000015.1"/>
</dbReference>
<comment type="caution">
    <text evidence="12">The sequence shown here is derived from an EMBL/GenBank/DDBJ whole genome shotgun (WGS) entry which is preliminary data.</text>
</comment>
<keyword evidence="5" id="KW-0143">Chaperone</keyword>
<dbReference type="InterPro" id="IPR046357">
    <property type="entry name" value="PPIase_dom_sf"/>
</dbReference>
<dbReference type="PANTHER" id="PTHR47637:SF1">
    <property type="entry name" value="CHAPERONE SURA"/>
    <property type="match status" value="1"/>
</dbReference>